<dbReference type="PANTHER" id="PTHR14374">
    <property type="entry name" value="FOIE GRAS"/>
    <property type="match status" value="1"/>
</dbReference>
<dbReference type="EMBL" id="CACTIH010001907">
    <property type="protein sequence ID" value="CAA2968426.1"/>
    <property type="molecule type" value="Genomic_DNA"/>
</dbReference>
<evidence type="ECO:0000313" key="1">
    <source>
        <dbReference type="EMBL" id="CAA2968426.1"/>
    </source>
</evidence>
<dbReference type="PANTHER" id="PTHR14374:SF0">
    <property type="entry name" value="TRAFFICKING PROTEIN PARTICLE COMPLEX SUBUNIT 11"/>
    <property type="match status" value="1"/>
</dbReference>
<comment type="caution">
    <text evidence="1">The sequence shown here is derived from an EMBL/GenBank/DDBJ whole genome shotgun (WGS) entry which is preliminary data.</text>
</comment>
<dbReference type="OrthoDB" id="6278596at2759"/>
<sequence>MAEGFRIRRRFSFLCYYVSQVTKRRLPDVNVELPPRSNISWLNHKVVSSGPHNDTTFVPPKSEHIPSDMLVPLGLGSQQLPRVTVTSVRYNASFLPSTTSSTVFIFPSKPFFQASDMGETRLESVSE</sequence>
<dbReference type="AlphaFoldDB" id="A0A8S0QNI8"/>
<dbReference type="Proteomes" id="UP000594638">
    <property type="component" value="Unassembled WGS sequence"/>
</dbReference>
<proteinExistence type="predicted"/>
<accession>A0A8S0QNI8</accession>
<protein>
    <submittedName>
        <fullName evidence="1">Uncharacterized protein</fullName>
    </submittedName>
</protein>
<reference evidence="1 2" key="1">
    <citation type="submission" date="2019-12" db="EMBL/GenBank/DDBJ databases">
        <authorList>
            <person name="Alioto T."/>
            <person name="Alioto T."/>
            <person name="Gomez Garrido J."/>
        </authorList>
    </citation>
    <scope>NUCLEOTIDE SEQUENCE [LARGE SCALE GENOMIC DNA]</scope>
</reference>
<gene>
    <name evidence="1" type="ORF">OLEA9_A109445</name>
</gene>
<organism evidence="1 2">
    <name type="scientific">Olea europaea subsp. europaea</name>
    <dbReference type="NCBI Taxonomy" id="158383"/>
    <lineage>
        <taxon>Eukaryota</taxon>
        <taxon>Viridiplantae</taxon>
        <taxon>Streptophyta</taxon>
        <taxon>Embryophyta</taxon>
        <taxon>Tracheophyta</taxon>
        <taxon>Spermatophyta</taxon>
        <taxon>Magnoliopsida</taxon>
        <taxon>eudicotyledons</taxon>
        <taxon>Gunneridae</taxon>
        <taxon>Pentapetalae</taxon>
        <taxon>asterids</taxon>
        <taxon>lamiids</taxon>
        <taxon>Lamiales</taxon>
        <taxon>Oleaceae</taxon>
        <taxon>Oleeae</taxon>
        <taxon>Olea</taxon>
    </lineage>
</organism>
<name>A0A8S0QNI8_OLEEU</name>
<keyword evidence="2" id="KW-1185">Reference proteome</keyword>
<dbReference type="Gramene" id="OE9A109445T1">
    <property type="protein sequence ID" value="OE9A109445C1"/>
    <property type="gene ID" value="OE9A109445"/>
</dbReference>
<evidence type="ECO:0000313" key="2">
    <source>
        <dbReference type="Proteomes" id="UP000594638"/>
    </source>
</evidence>